<dbReference type="SUPFAM" id="SSF63380">
    <property type="entry name" value="Riboflavin synthase domain-like"/>
    <property type="match status" value="1"/>
</dbReference>
<reference evidence="4 5" key="1">
    <citation type="submission" date="2017-10" db="EMBL/GenBank/DDBJ databases">
        <title>Sequencing the genomes of 1000 actinobacteria strains.</title>
        <authorList>
            <person name="Klenk H.-P."/>
        </authorList>
    </citation>
    <scope>NUCLEOTIDE SEQUENCE [LARGE SCALE GENOMIC DNA]</scope>
    <source>
        <strain evidence="4 5">DSM 21838</strain>
    </source>
</reference>
<protein>
    <submittedName>
        <fullName evidence="4">Ferredoxin-NADP reductase</fullName>
    </submittedName>
</protein>
<dbReference type="PROSITE" id="PS51384">
    <property type="entry name" value="FAD_FR"/>
    <property type="match status" value="1"/>
</dbReference>
<keyword evidence="5" id="KW-1185">Reference proteome</keyword>
<dbReference type="Pfam" id="PF00175">
    <property type="entry name" value="NAD_binding_1"/>
    <property type="match status" value="1"/>
</dbReference>
<feature type="region of interest" description="Disordered" evidence="2">
    <location>
        <begin position="1"/>
        <end position="27"/>
    </location>
</feature>
<dbReference type="Proteomes" id="UP000222106">
    <property type="component" value="Unassembled WGS sequence"/>
</dbReference>
<dbReference type="CDD" id="cd00322">
    <property type="entry name" value="FNR_like"/>
    <property type="match status" value="1"/>
</dbReference>
<dbReference type="InterPro" id="IPR001433">
    <property type="entry name" value="OxRdtase_FAD/NAD-bd"/>
</dbReference>
<dbReference type="PANTHER" id="PTHR47354:SF5">
    <property type="entry name" value="PROTEIN RFBI"/>
    <property type="match status" value="1"/>
</dbReference>
<feature type="domain" description="FAD-binding FR-type" evidence="3">
    <location>
        <begin position="21"/>
        <end position="123"/>
    </location>
</feature>
<organism evidence="4 5">
    <name type="scientific">Georgenia soli</name>
    <dbReference type="NCBI Taxonomy" id="638953"/>
    <lineage>
        <taxon>Bacteria</taxon>
        <taxon>Bacillati</taxon>
        <taxon>Actinomycetota</taxon>
        <taxon>Actinomycetes</taxon>
        <taxon>Micrococcales</taxon>
        <taxon>Bogoriellaceae</taxon>
        <taxon>Georgenia</taxon>
    </lineage>
</organism>
<evidence type="ECO:0000313" key="4">
    <source>
        <dbReference type="EMBL" id="PFG44911.1"/>
    </source>
</evidence>
<dbReference type="InterPro" id="IPR017927">
    <property type="entry name" value="FAD-bd_FR_type"/>
</dbReference>
<dbReference type="GO" id="GO:0016491">
    <property type="term" value="F:oxidoreductase activity"/>
    <property type="evidence" value="ECO:0007669"/>
    <property type="project" value="InterPro"/>
</dbReference>
<name>A0A2A9F2B1_9MICO</name>
<accession>A0A2A9F2B1</accession>
<comment type="caution">
    <text evidence="4">The sequence shown here is derived from an EMBL/GenBank/DDBJ whole genome shotgun (WGS) entry which is preliminary data.</text>
</comment>
<evidence type="ECO:0000256" key="1">
    <source>
        <dbReference type="ARBA" id="ARBA00001974"/>
    </source>
</evidence>
<dbReference type="EMBL" id="PDJI01000003">
    <property type="protein sequence ID" value="PFG44911.1"/>
    <property type="molecule type" value="Genomic_DNA"/>
</dbReference>
<dbReference type="SUPFAM" id="SSF52343">
    <property type="entry name" value="Ferredoxin reductase-like, C-terminal NADP-linked domain"/>
    <property type="match status" value="1"/>
</dbReference>
<dbReference type="PANTHER" id="PTHR47354">
    <property type="entry name" value="NADH OXIDOREDUCTASE HCR"/>
    <property type="match status" value="1"/>
</dbReference>
<comment type="cofactor">
    <cofactor evidence="1">
        <name>FAD</name>
        <dbReference type="ChEBI" id="CHEBI:57692"/>
    </cofactor>
</comment>
<dbReference type="Gene3D" id="3.40.50.80">
    <property type="entry name" value="Nucleotide-binding domain of ferredoxin-NADP reductase (FNR) module"/>
    <property type="match status" value="1"/>
</dbReference>
<evidence type="ECO:0000313" key="5">
    <source>
        <dbReference type="Proteomes" id="UP000222106"/>
    </source>
</evidence>
<dbReference type="AlphaFoldDB" id="A0A2A9F2B1"/>
<dbReference type="Gene3D" id="2.40.30.10">
    <property type="entry name" value="Translation factors"/>
    <property type="match status" value="1"/>
</dbReference>
<evidence type="ECO:0000256" key="2">
    <source>
        <dbReference type="SAM" id="MobiDB-lite"/>
    </source>
</evidence>
<evidence type="ECO:0000259" key="3">
    <source>
        <dbReference type="PROSITE" id="PS51384"/>
    </source>
</evidence>
<gene>
    <name evidence="4" type="ORF">ATJ97_0185</name>
</gene>
<dbReference type="InterPro" id="IPR017938">
    <property type="entry name" value="Riboflavin_synthase-like_b-brl"/>
</dbReference>
<sequence>MSTPVTSAGRSSGPTDPDEAAPLPRTRLLDRKEVADGTMAFYFEKPPGFEYRAGQFADYTLLDPAETDSEGDIRGFTLTSAPYEPRLMATTRLRDTAFKRVLRDLPIGTELLLDAPHGSFTLHHNVARPAVFLTGGIGITPVRSIALQAAHEQTGPAITVFYSNKRPEDAAFLEELHRLAETEPNFTLVATMTRPETSRTAWTGETGHVDQAMLSRHLDDLTAPIYYLSGPATMVRAMRAVLNGAGVDDDDIRTEEFSGY</sequence>
<dbReference type="RefSeq" id="WP_211287002.1">
    <property type="nucleotide sequence ID" value="NZ_PDJI01000003.1"/>
</dbReference>
<dbReference type="InterPro" id="IPR050415">
    <property type="entry name" value="MRET"/>
</dbReference>
<dbReference type="InterPro" id="IPR039261">
    <property type="entry name" value="FNR_nucleotide-bd"/>
</dbReference>
<dbReference type="PRINTS" id="PR00410">
    <property type="entry name" value="PHEHYDRXLASE"/>
</dbReference>
<proteinExistence type="predicted"/>
<feature type="compositionally biased region" description="Polar residues" evidence="2">
    <location>
        <begin position="1"/>
        <end position="14"/>
    </location>
</feature>